<organism evidence="1">
    <name type="scientific">marine sediment metagenome</name>
    <dbReference type="NCBI Taxonomy" id="412755"/>
    <lineage>
        <taxon>unclassified sequences</taxon>
        <taxon>metagenomes</taxon>
        <taxon>ecological metagenomes</taxon>
    </lineage>
</organism>
<evidence type="ECO:0008006" key="2">
    <source>
        <dbReference type="Google" id="ProtNLM"/>
    </source>
</evidence>
<dbReference type="EMBL" id="LAZR01033457">
    <property type="protein sequence ID" value="KKL48024.1"/>
    <property type="molecule type" value="Genomic_DNA"/>
</dbReference>
<name>A0A0F9CFY0_9ZZZZ</name>
<comment type="caution">
    <text evidence="1">The sequence shown here is derived from an EMBL/GenBank/DDBJ whole genome shotgun (WGS) entry which is preliminary data.</text>
</comment>
<dbReference type="AlphaFoldDB" id="A0A0F9CFY0"/>
<protein>
    <recommendedName>
        <fullName evidence="2">TonB-dependent receptor-like beta-barrel domain-containing protein</fullName>
    </recommendedName>
</protein>
<gene>
    <name evidence="1" type="ORF">LCGC14_2329670</name>
</gene>
<reference evidence="1" key="1">
    <citation type="journal article" date="2015" name="Nature">
        <title>Complex archaea that bridge the gap between prokaryotes and eukaryotes.</title>
        <authorList>
            <person name="Spang A."/>
            <person name="Saw J.H."/>
            <person name="Jorgensen S.L."/>
            <person name="Zaremba-Niedzwiedzka K."/>
            <person name="Martijn J."/>
            <person name="Lind A.E."/>
            <person name="van Eijk R."/>
            <person name="Schleper C."/>
            <person name="Guy L."/>
            <person name="Ettema T.J."/>
        </authorList>
    </citation>
    <scope>NUCLEOTIDE SEQUENCE</scope>
</reference>
<accession>A0A0F9CFY0</accession>
<sequence length="328" mass="37947">MINYRLNGVLFLQPIGNPTLIDPERILREAYVGLHFNTFDIYLGQKFVNWGKIDILSPVNNINHTDNTVLSLDNYFEASLPDLLCQARFYLSDSINIEIVYVPFFHPNIDPIKEVVMDQVFTISLPIIKTQHFDVNAGFMDKEIGLFDKPAHSIHIAINNFSDLVDLSAYYSYYMDQSLDFDISNIKEEIIEDVAVDNHFITGTAFPGYNRAHSFGLGASFYFMDFLISSDAAFKLTRDREGTQMEIKNSQFFYGIQIERTFLRQVRGQLNFFHRYILNSDTEITSDYSPPVEIYIKTVIDEHYFYCSENISLLLFFNLTDNTIRGGH</sequence>
<evidence type="ECO:0000313" key="1">
    <source>
        <dbReference type="EMBL" id="KKL48024.1"/>
    </source>
</evidence>
<proteinExistence type="predicted"/>